<accession>A0A927R5W1</accession>
<feature type="transmembrane region" description="Helical" evidence="2">
    <location>
        <begin position="72"/>
        <end position="90"/>
    </location>
</feature>
<sequence length="100" mass="10710">MSSVTADTDRRDAVLDGQPRRRSAETKAAFKTTEFVAYLVAFVGVLIASIMVDGNGNGDNGAAGDYFRADRAWLYIVLLTIGYMVSRGLAKAGSRDSSNV</sequence>
<evidence type="ECO:0000256" key="2">
    <source>
        <dbReference type="SAM" id="Phobius"/>
    </source>
</evidence>
<protein>
    <submittedName>
        <fullName evidence="3">Uncharacterized protein</fullName>
    </submittedName>
</protein>
<evidence type="ECO:0000256" key="1">
    <source>
        <dbReference type="SAM" id="MobiDB-lite"/>
    </source>
</evidence>
<evidence type="ECO:0000313" key="3">
    <source>
        <dbReference type="EMBL" id="MBE1486286.1"/>
    </source>
</evidence>
<proteinExistence type="predicted"/>
<keyword evidence="2" id="KW-0812">Transmembrane</keyword>
<feature type="transmembrane region" description="Helical" evidence="2">
    <location>
        <begin position="35"/>
        <end position="52"/>
    </location>
</feature>
<reference evidence="3" key="1">
    <citation type="submission" date="2020-10" db="EMBL/GenBank/DDBJ databases">
        <title>Sequencing the genomes of 1000 actinobacteria strains.</title>
        <authorList>
            <person name="Klenk H.-P."/>
        </authorList>
    </citation>
    <scope>NUCLEOTIDE SEQUENCE</scope>
    <source>
        <strain evidence="3">DSM 46832</strain>
    </source>
</reference>
<dbReference type="RefSeq" id="WP_192766335.1">
    <property type="nucleotide sequence ID" value="NZ_JADBEB010000001.1"/>
</dbReference>
<gene>
    <name evidence="3" type="ORF">H4W31_001924</name>
</gene>
<dbReference type="Proteomes" id="UP000649753">
    <property type="component" value="Unassembled WGS sequence"/>
</dbReference>
<name>A0A927R5W1_9ACTN</name>
<organism evidence="3 4">
    <name type="scientific">Plantactinospora soyae</name>
    <dbReference type="NCBI Taxonomy" id="1544732"/>
    <lineage>
        <taxon>Bacteria</taxon>
        <taxon>Bacillati</taxon>
        <taxon>Actinomycetota</taxon>
        <taxon>Actinomycetes</taxon>
        <taxon>Micromonosporales</taxon>
        <taxon>Micromonosporaceae</taxon>
        <taxon>Plantactinospora</taxon>
    </lineage>
</organism>
<dbReference type="AlphaFoldDB" id="A0A927R5W1"/>
<keyword evidence="2" id="KW-1133">Transmembrane helix</keyword>
<keyword evidence="4" id="KW-1185">Reference proteome</keyword>
<keyword evidence="2" id="KW-0472">Membrane</keyword>
<comment type="caution">
    <text evidence="3">The sequence shown here is derived from an EMBL/GenBank/DDBJ whole genome shotgun (WGS) entry which is preliminary data.</text>
</comment>
<evidence type="ECO:0000313" key="4">
    <source>
        <dbReference type="Proteomes" id="UP000649753"/>
    </source>
</evidence>
<dbReference type="EMBL" id="JADBEB010000001">
    <property type="protein sequence ID" value="MBE1486286.1"/>
    <property type="molecule type" value="Genomic_DNA"/>
</dbReference>
<feature type="compositionally biased region" description="Basic and acidic residues" evidence="1">
    <location>
        <begin position="7"/>
        <end position="23"/>
    </location>
</feature>
<feature type="region of interest" description="Disordered" evidence="1">
    <location>
        <begin position="1"/>
        <end position="23"/>
    </location>
</feature>